<comment type="caution">
    <text evidence="9">The sequence shown here is derived from an EMBL/GenBank/DDBJ whole genome shotgun (WGS) entry which is preliminary data.</text>
</comment>
<dbReference type="PANTHER" id="PTHR16119:SF17">
    <property type="entry name" value="TRANSMEMBRANE PROTEIN 144"/>
    <property type="match status" value="1"/>
</dbReference>
<evidence type="ECO:0000256" key="8">
    <source>
        <dbReference type="SAM" id="Phobius"/>
    </source>
</evidence>
<organism evidence="9 10">
    <name type="scientific">Philodulcilactobacillus myokoensis</name>
    <dbReference type="NCBI Taxonomy" id="2929573"/>
    <lineage>
        <taxon>Bacteria</taxon>
        <taxon>Bacillati</taxon>
        <taxon>Bacillota</taxon>
        <taxon>Bacilli</taxon>
        <taxon>Lactobacillales</taxon>
        <taxon>Lactobacillaceae</taxon>
        <taxon>Philodulcilactobacillus</taxon>
    </lineage>
</organism>
<keyword evidence="5 8" id="KW-0812">Transmembrane</keyword>
<evidence type="ECO:0000256" key="3">
    <source>
        <dbReference type="ARBA" id="ARBA00022448"/>
    </source>
</evidence>
<feature type="transmembrane region" description="Helical" evidence="8">
    <location>
        <begin position="269"/>
        <end position="288"/>
    </location>
</feature>
<reference evidence="9" key="2">
    <citation type="journal article" date="2023" name="PLoS ONE">
        <title>Philodulcilactobacillus myokoensis gen. nov., sp. nov., a fructophilic, acidophilic, and agar-phobic lactic acid bacterium isolated from fermented vegetable extracts.</title>
        <authorList>
            <person name="Kouya T."/>
            <person name="Ishiyama Y."/>
            <person name="Ohashi S."/>
            <person name="Kumakubo R."/>
            <person name="Yamazaki T."/>
            <person name="Otaki T."/>
        </authorList>
    </citation>
    <scope>NUCLEOTIDE SEQUENCE</scope>
    <source>
        <strain evidence="9">WR16-4</strain>
    </source>
</reference>
<dbReference type="InterPro" id="IPR037185">
    <property type="entry name" value="EmrE-like"/>
</dbReference>
<dbReference type="RefSeq" id="WP_286136150.1">
    <property type="nucleotide sequence ID" value="NZ_BRPL01000002.1"/>
</dbReference>
<keyword evidence="3" id="KW-0813">Transport</keyword>
<evidence type="ECO:0000313" key="9">
    <source>
        <dbReference type="EMBL" id="GLB46690.1"/>
    </source>
</evidence>
<sequence>MSLLISLIPAFLWGIQPLLLFKIKGNTIFQLLGTVYGTLIVSIIIYFFNQPQFHLNAFFMCMLSGASWTFGQFTQYVGFKEIGIASGTPIATALQLIGNPLTGILLFNEWPTLFNKLFGFLSLSLIIIGGIIIARVNPQQTQKKQLKFKHGFWILFIGTFGYIGYSTFPKLANVGGTDAILPQAFGMVITAIIIAKVSRTYHAKKVLFDCQILDNLILGFVFGIAAFYYLVSVHVNGVANGFIITQMDVVISTLGGIVIFKEIKKIKAIIFTILGLILIIIGGIVTSLI</sequence>
<dbReference type="PANTHER" id="PTHR16119">
    <property type="entry name" value="TRANSMEMBRANE PROTEIN 144"/>
    <property type="match status" value="1"/>
</dbReference>
<dbReference type="GO" id="GO:0005886">
    <property type="term" value="C:plasma membrane"/>
    <property type="evidence" value="ECO:0007669"/>
    <property type="project" value="UniProtKB-SubCell"/>
</dbReference>
<keyword evidence="4" id="KW-0762">Sugar transport</keyword>
<evidence type="ECO:0000313" key="10">
    <source>
        <dbReference type="Proteomes" id="UP001144204"/>
    </source>
</evidence>
<protein>
    <submittedName>
        <fullName evidence="9">Glucose uptake protein</fullName>
    </submittedName>
</protein>
<dbReference type="Pfam" id="PF06800">
    <property type="entry name" value="Sugar_transport"/>
    <property type="match status" value="1"/>
</dbReference>
<dbReference type="SUPFAM" id="SSF103481">
    <property type="entry name" value="Multidrug resistance efflux transporter EmrE"/>
    <property type="match status" value="1"/>
</dbReference>
<gene>
    <name evidence="9" type="ORF">WR164_06690</name>
</gene>
<keyword evidence="10" id="KW-1185">Reference proteome</keyword>
<dbReference type="EMBL" id="BRPL01000002">
    <property type="protein sequence ID" value="GLB46690.1"/>
    <property type="molecule type" value="Genomic_DNA"/>
</dbReference>
<keyword evidence="6 8" id="KW-1133">Transmembrane helix</keyword>
<evidence type="ECO:0000256" key="7">
    <source>
        <dbReference type="ARBA" id="ARBA00023136"/>
    </source>
</evidence>
<name>A0A9W6B0K4_9LACO</name>
<feature type="transmembrane region" description="Helical" evidence="8">
    <location>
        <begin position="27"/>
        <end position="48"/>
    </location>
</feature>
<evidence type="ECO:0000256" key="2">
    <source>
        <dbReference type="ARBA" id="ARBA00006117"/>
    </source>
</evidence>
<evidence type="ECO:0000256" key="5">
    <source>
        <dbReference type="ARBA" id="ARBA00022692"/>
    </source>
</evidence>
<evidence type="ECO:0000256" key="6">
    <source>
        <dbReference type="ARBA" id="ARBA00022989"/>
    </source>
</evidence>
<keyword evidence="7 8" id="KW-0472">Membrane</keyword>
<dbReference type="InterPro" id="IPR010651">
    <property type="entry name" value="Sugar_transport"/>
</dbReference>
<dbReference type="Proteomes" id="UP001144204">
    <property type="component" value="Unassembled WGS sequence"/>
</dbReference>
<accession>A0A9W6B0K4</accession>
<dbReference type="GO" id="GO:0015144">
    <property type="term" value="F:carbohydrate transmembrane transporter activity"/>
    <property type="evidence" value="ECO:0007669"/>
    <property type="project" value="InterPro"/>
</dbReference>
<reference evidence="9" key="1">
    <citation type="submission" date="2022-07" db="EMBL/GenBank/DDBJ databases">
        <authorList>
            <person name="Kouya T."/>
            <person name="Ishiyama Y."/>
        </authorList>
    </citation>
    <scope>NUCLEOTIDE SEQUENCE</scope>
    <source>
        <strain evidence="9">WR16-4</strain>
    </source>
</reference>
<evidence type="ECO:0000256" key="4">
    <source>
        <dbReference type="ARBA" id="ARBA00022597"/>
    </source>
</evidence>
<feature type="transmembrane region" description="Helical" evidence="8">
    <location>
        <begin position="210"/>
        <end position="231"/>
    </location>
</feature>
<comment type="similarity">
    <text evidence="2">Belongs to the GRP transporter (TC 2.A.7.5) family.</text>
</comment>
<feature type="transmembrane region" description="Helical" evidence="8">
    <location>
        <begin position="180"/>
        <end position="198"/>
    </location>
</feature>
<feature type="transmembrane region" description="Helical" evidence="8">
    <location>
        <begin position="150"/>
        <end position="168"/>
    </location>
</feature>
<feature type="transmembrane region" description="Helical" evidence="8">
    <location>
        <begin position="117"/>
        <end position="138"/>
    </location>
</feature>
<feature type="transmembrane region" description="Helical" evidence="8">
    <location>
        <begin position="237"/>
        <end position="260"/>
    </location>
</feature>
<comment type="subcellular location">
    <subcellularLocation>
        <location evidence="1">Cell membrane</location>
        <topology evidence="1">Multi-pass membrane protein</topology>
    </subcellularLocation>
</comment>
<evidence type="ECO:0000256" key="1">
    <source>
        <dbReference type="ARBA" id="ARBA00004651"/>
    </source>
</evidence>
<proteinExistence type="inferred from homology"/>
<feature type="transmembrane region" description="Helical" evidence="8">
    <location>
        <begin position="55"/>
        <end position="73"/>
    </location>
</feature>
<dbReference type="AlphaFoldDB" id="A0A9W6B0K4"/>